<dbReference type="PANTHER" id="PTHR12475:SF4">
    <property type="entry name" value="PROTEIN THEM6"/>
    <property type="match status" value="1"/>
</dbReference>
<comment type="caution">
    <text evidence="5">The sequence shown here is derived from an EMBL/GenBank/DDBJ whole genome shotgun (WGS) entry which is preliminary data.</text>
</comment>
<dbReference type="InterPro" id="IPR029069">
    <property type="entry name" value="HotDog_dom_sf"/>
</dbReference>
<keyword evidence="2" id="KW-0175">Coiled coil</keyword>
<gene>
    <name evidence="5" type="ORF">B0J12DRAFT_135712</name>
</gene>
<dbReference type="Pfam" id="PF13279">
    <property type="entry name" value="4HBT_2"/>
    <property type="match status" value="1"/>
</dbReference>
<evidence type="ECO:0000256" key="4">
    <source>
        <dbReference type="SAM" id="Phobius"/>
    </source>
</evidence>
<keyword evidence="4" id="KW-1133">Transmembrane helix</keyword>
<evidence type="ECO:0008006" key="7">
    <source>
        <dbReference type="Google" id="ProtNLM"/>
    </source>
</evidence>
<feature type="coiled-coil region" evidence="2">
    <location>
        <begin position="221"/>
        <end position="248"/>
    </location>
</feature>
<keyword evidence="4" id="KW-0812">Transmembrane</keyword>
<accession>A0ABQ8G9V5</accession>
<keyword evidence="4" id="KW-0472">Membrane</keyword>
<evidence type="ECO:0000256" key="1">
    <source>
        <dbReference type="ARBA" id="ARBA00038476"/>
    </source>
</evidence>
<evidence type="ECO:0000256" key="2">
    <source>
        <dbReference type="SAM" id="Coils"/>
    </source>
</evidence>
<comment type="similarity">
    <text evidence="1">Belongs to the lcsJ thioesterase family.</text>
</comment>
<feature type="region of interest" description="Disordered" evidence="3">
    <location>
        <begin position="272"/>
        <end position="306"/>
    </location>
</feature>
<evidence type="ECO:0000313" key="6">
    <source>
        <dbReference type="Proteomes" id="UP000774617"/>
    </source>
</evidence>
<dbReference type="Proteomes" id="UP000774617">
    <property type="component" value="Unassembled WGS sequence"/>
</dbReference>
<reference evidence="5 6" key="1">
    <citation type="journal article" date="2021" name="Nat. Commun.">
        <title>Genetic determinants of endophytism in the Arabidopsis root mycobiome.</title>
        <authorList>
            <person name="Mesny F."/>
            <person name="Miyauchi S."/>
            <person name="Thiergart T."/>
            <person name="Pickel B."/>
            <person name="Atanasova L."/>
            <person name="Karlsson M."/>
            <person name="Huettel B."/>
            <person name="Barry K.W."/>
            <person name="Haridas S."/>
            <person name="Chen C."/>
            <person name="Bauer D."/>
            <person name="Andreopoulos W."/>
            <person name="Pangilinan J."/>
            <person name="LaButti K."/>
            <person name="Riley R."/>
            <person name="Lipzen A."/>
            <person name="Clum A."/>
            <person name="Drula E."/>
            <person name="Henrissat B."/>
            <person name="Kohler A."/>
            <person name="Grigoriev I.V."/>
            <person name="Martin F.M."/>
            <person name="Hacquard S."/>
        </authorList>
    </citation>
    <scope>NUCLEOTIDE SEQUENCE [LARGE SCALE GENOMIC DNA]</scope>
    <source>
        <strain evidence="5 6">MPI-SDFR-AT-0080</strain>
    </source>
</reference>
<evidence type="ECO:0000256" key="3">
    <source>
        <dbReference type="SAM" id="MobiDB-lite"/>
    </source>
</evidence>
<feature type="transmembrane region" description="Helical" evidence="4">
    <location>
        <begin position="36"/>
        <end position="58"/>
    </location>
</feature>
<dbReference type="CDD" id="cd00586">
    <property type="entry name" value="4HBT"/>
    <property type="match status" value="1"/>
</dbReference>
<evidence type="ECO:0000313" key="5">
    <source>
        <dbReference type="EMBL" id="KAH7046679.1"/>
    </source>
</evidence>
<proteinExistence type="inferred from homology"/>
<dbReference type="InterPro" id="IPR051490">
    <property type="entry name" value="THEM6_lcsJ_thioesterase"/>
</dbReference>
<dbReference type="PANTHER" id="PTHR12475">
    <property type="match status" value="1"/>
</dbReference>
<keyword evidence="6" id="KW-1185">Reference proteome</keyword>
<sequence length="369" mass="40480">MSASAKLPIVAGIAGAGASLAAMASSTTLRAYISRVLGISAPGGVWRLLALALAIINFKNLPFMWHIRLFRGFLYQLYLQPTAPLPPHALFQPLITSTRSPLTECDYNLHKSNSTYFSDLDISRTHLVTALLRTGIRRLSASTDPATRAPGTEHVTDPGPFAIALGGITCHFRREIKPYARFEIWTRLLCWDRKWLYFVSHMVRPGVAKPASFTLQPWRKSKGVTNVHEMAKEEAEQLQEKLKGAVFATSIAKYVVKKGRWTVPPERVLINSGLLPPKPEGGAEQEGAASNGAATEPSAPEQPVNGSYVLPAVTPGNDGEWTWEKVEAERQRGLKLAELFAGLDGLHDEFNGGVDGVFGEYSDMITPFW</sequence>
<name>A0ABQ8G9V5_9PEZI</name>
<dbReference type="SUPFAM" id="SSF54637">
    <property type="entry name" value="Thioesterase/thiol ester dehydrase-isomerase"/>
    <property type="match status" value="1"/>
</dbReference>
<organism evidence="5 6">
    <name type="scientific">Macrophomina phaseolina</name>
    <dbReference type="NCBI Taxonomy" id="35725"/>
    <lineage>
        <taxon>Eukaryota</taxon>
        <taxon>Fungi</taxon>
        <taxon>Dikarya</taxon>
        <taxon>Ascomycota</taxon>
        <taxon>Pezizomycotina</taxon>
        <taxon>Dothideomycetes</taxon>
        <taxon>Dothideomycetes incertae sedis</taxon>
        <taxon>Botryosphaeriales</taxon>
        <taxon>Botryosphaeriaceae</taxon>
        <taxon>Macrophomina</taxon>
    </lineage>
</organism>
<protein>
    <recommendedName>
        <fullName evidence="7">Capsule polysaccharide biosynthesis protein</fullName>
    </recommendedName>
</protein>
<dbReference type="EMBL" id="JAGTJR010000017">
    <property type="protein sequence ID" value="KAH7046679.1"/>
    <property type="molecule type" value="Genomic_DNA"/>
</dbReference>